<name>A0A2J7ZKX4_9CHLO</name>
<comment type="caution">
    <text evidence="2">The sequence shown here is derived from an EMBL/GenBank/DDBJ whole genome shotgun (WGS) entry which is preliminary data.</text>
</comment>
<accession>A0A2J7ZKX4</accession>
<gene>
    <name evidence="2" type="ORF">TSOC_013236</name>
</gene>
<dbReference type="InterPro" id="IPR000719">
    <property type="entry name" value="Prot_kinase_dom"/>
</dbReference>
<protein>
    <recommendedName>
        <fullName evidence="1">Protein kinase domain-containing protein</fullName>
    </recommendedName>
</protein>
<dbReference type="AlphaFoldDB" id="A0A2J7ZKX4"/>
<dbReference type="Gene3D" id="1.10.510.10">
    <property type="entry name" value="Transferase(Phosphotransferase) domain 1"/>
    <property type="match status" value="1"/>
</dbReference>
<dbReference type="EMBL" id="PGGS01001098">
    <property type="protein sequence ID" value="PNH00912.1"/>
    <property type="molecule type" value="Genomic_DNA"/>
</dbReference>
<evidence type="ECO:0000259" key="1">
    <source>
        <dbReference type="PROSITE" id="PS50011"/>
    </source>
</evidence>
<dbReference type="Proteomes" id="UP000236333">
    <property type="component" value="Unassembled WGS sequence"/>
</dbReference>
<dbReference type="GO" id="GO:0004672">
    <property type="term" value="F:protein kinase activity"/>
    <property type="evidence" value="ECO:0007669"/>
    <property type="project" value="InterPro"/>
</dbReference>
<sequence>MKQTVTPAVAEYRRLMRAPRPESPIPKRTRTLRDYFRSSLVGPIDRTLIMGVLFDQVVYALGALHDAGDYHGDLTPENIIVTRNYKTVGKDGPLAVPPVIWCPRQVQYPPPQYYHVFHVELKTQNPKKIRYENEVPSYYVPPELVKYSAFTAAKAHDFRMADAYALGVILRECMYGEEGTIVKEDKDRNGGYVTSDKLPALPRTKNGVVRSAMPQDVAERAFKAMAMLLKPKVHERATIQFVRAQFERVE</sequence>
<feature type="domain" description="Protein kinase" evidence="1">
    <location>
        <begin position="1"/>
        <end position="250"/>
    </location>
</feature>
<evidence type="ECO:0000313" key="2">
    <source>
        <dbReference type="EMBL" id="PNH00912.1"/>
    </source>
</evidence>
<evidence type="ECO:0000313" key="3">
    <source>
        <dbReference type="Proteomes" id="UP000236333"/>
    </source>
</evidence>
<dbReference type="SUPFAM" id="SSF56112">
    <property type="entry name" value="Protein kinase-like (PK-like)"/>
    <property type="match status" value="1"/>
</dbReference>
<organism evidence="2 3">
    <name type="scientific">Tetrabaena socialis</name>
    <dbReference type="NCBI Taxonomy" id="47790"/>
    <lineage>
        <taxon>Eukaryota</taxon>
        <taxon>Viridiplantae</taxon>
        <taxon>Chlorophyta</taxon>
        <taxon>core chlorophytes</taxon>
        <taxon>Chlorophyceae</taxon>
        <taxon>CS clade</taxon>
        <taxon>Chlamydomonadales</taxon>
        <taxon>Tetrabaenaceae</taxon>
        <taxon>Tetrabaena</taxon>
    </lineage>
</organism>
<dbReference type="InterPro" id="IPR011009">
    <property type="entry name" value="Kinase-like_dom_sf"/>
</dbReference>
<dbReference type="GO" id="GO:0005524">
    <property type="term" value="F:ATP binding"/>
    <property type="evidence" value="ECO:0007669"/>
    <property type="project" value="InterPro"/>
</dbReference>
<keyword evidence="3" id="KW-1185">Reference proteome</keyword>
<proteinExistence type="predicted"/>
<dbReference type="PROSITE" id="PS50011">
    <property type="entry name" value="PROTEIN_KINASE_DOM"/>
    <property type="match status" value="1"/>
</dbReference>
<reference evidence="2 3" key="1">
    <citation type="journal article" date="2017" name="Mol. Biol. Evol.">
        <title>The 4-celled Tetrabaena socialis nuclear genome reveals the essential components for genetic control of cell number at the origin of multicellularity in the volvocine lineage.</title>
        <authorList>
            <person name="Featherston J."/>
            <person name="Arakaki Y."/>
            <person name="Hanschen E.R."/>
            <person name="Ferris P.J."/>
            <person name="Michod R.E."/>
            <person name="Olson B.J.S.C."/>
            <person name="Nozaki H."/>
            <person name="Durand P.M."/>
        </authorList>
    </citation>
    <scope>NUCLEOTIDE SEQUENCE [LARGE SCALE GENOMIC DNA]</scope>
    <source>
        <strain evidence="2 3">NIES-571</strain>
    </source>
</reference>